<evidence type="ECO:0000256" key="2">
    <source>
        <dbReference type="SAM" id="Phobius"/>
    </source>
</evidence>
<keyword evidence="2" id="KW-0812">Transmembrane</keyword>
<proteinExistence type="predicted"/>
<evidence type="ECO:0000313" key="4">
    <source>
        <dbReference type="Proteomes" id="UP000774570"/>
    </source>
</evidence>
<dbReference type="Proteomes" id="UP000774570">
    <property type="component" value="Unassembled WGS sequence"/>
</dbReference>
<gene>
    <name evidence="3" type="ORF">K1Y72_08050</name>
</gene>
<dbReference type="RefSeq" id="WP_220164758.1">
    <property type="nucleotide sequence ID" value="NZ_JAIBOA010000004.1"/>
</dbReference>
<dbReference type="SUPFAM" id="SSF103473">
    <property type="entry name" value="MFS general substrate transporter"/>
    <property type="match status" value="1"/>
</dbReference>
<feature type="transmembrane region" description="Helical" evidence="2">
    <location>
        <begin position="45"/>
        <end position="65"/>
    </location>
</feature>
<evidence type="ECO:0000256" key="1">
    <source>
        <dbReference type="SAM" id="MobiDB-lite"/>
    </source>
</evidence>
<feature type="region of interest" description="Disordered" evidence="1">
    <location>
        <begin position="100"/>
        <end position="133"/>
    </location>
</feature>
<keyword evidence="2" id="KW-0472">Membrane</keyword>
<comment type="caution">
    <text evidence="3">The sequence shown here is derived from an EMBL/GenBank/DDBJ whole genome shotgun (WGS) entry which is preliminary data.</text>
</comment>
<keyword evidence="4" id="KW-1185">Reference proteome</keyword>
<name>A0ABS7FPH9_9ACTN</name>
<protein>
    <recommendedName>
        <fullName evidence="5">MFS transporter</fullName>
    </recommendedName>
</protein>
<feature type="transmembrane region" description="Helical" evidence="2">
    <location>
        <begin position="77"/>
        <end position="98"/>
    </location>
</feature>
<accession>A0ABS7FPH9</accession>
<evidence type="ECO:0000313" key="3">
    <source>
        <dbReference type="EMBL" id="MBW8482309.1"/>
    </source>
</evidence>
<keyword evidence="2" id="KW-1133">Transmembrane helix</keyword>
<organism evidence="3 4">
    <name type="scientific">Actinomadura parmotrematis</name>
    <dbReference type="NCBI Taxonomy" id="2864039"/>
    <lineage>
        <taxon>Bacteria</taxon>
        <taxon>Bacillati</taxon>
        <taxon>Actinomycetota</taxon>
        <taxon>Actinomycetes</taxon>
        <taxon>Streptosporangiales</taxon>
        <taxon>Thermomonosporaceae</taxon>
        <taxon>Actinomadura</taxon>
    </lineage>
</organism>
<feature type="transmembrane region" description="Helical" evidence="2">
    <location>
        <begin position="14"/>
        <end position="38"/>
    </location>
</feature>
<reference evidence="3 4" key="1">
    <citation type="submission" date="2021-07" db="EMBL/GenBank/DDBJ databases">
        <title>Actinomadura sp. PM05-2 isolated from lichen.</title>
        <authorList>
            <person name="Somphong A."/>
            <person name="Phongsopitanun W."/>
            <person name="Tanasupawat S."/>
            <person name="Peongsungnone V."/>
        </authorList>
    </citation>
    <scope>NUCLEOTIDE SEQUENCE [LARGE SCALE GENOMIC DNA]</scope>
    <source>
        <strain evidence="3 4">PM05-2</strain>
    </source>
</reference>
<dbReference type="InterPro" id="IPR036259">
    <property type="entry name" value="MFS_trans_sf"/>
</dbReference>
<evidence type="ECO:0008006" key="5">
    <source>
        <dbReference type="Google" id="ProtNLM"/>
    </source>
</evidence>
<sequence length="133" mass="13117">MVAARVVQGAGGGLFPLCMGIVAGIGAGGGLLMGGLLIDHASWQWVFWAGALTAGFAALGSLRLPDGGARTPGRVDVPGAGLLLLPASLTMLVAGGASGRLTRRFGPKAPLAAGSRDSPSITGRGPPSSRSRC</sequence>
<dbReference type="EMBL" id="JAIBOA010000004">
    <property type="protein sequence ID" value="MBW8482309.1"/>
    <property type="molecule type" value="Genomic_DNA"/>
</dbReference>